<gene>
    <name evidence="1" type="ORF">OFUS_LOCUS23096</name>
</gene>
<keyword evidence="2" id="KW-1185">Reference proteome</keyword>
<dbReference type="AlphaFoldDB" id="A0A8J1XJS0"/>
<comment type="caution">
    <text evidence="1">The sequence shown here is derived from an EMBL/GenBank/DDBJ whole genome shotgun (WGS) entry which is preliminary data.</text>
</comment>
<evidence type="ECO:0000313" key="2">
    <source>
        <dbReference type="Proteomes" id="UP000749559"/>
    </source>
</evidence>
<reference evidence="1" key="1">
    <citation type="submission" date="2022-03" db="EMBL/GenBank/DDBJ databases">
        <authorList>
            <person name="Martin C."/>
        </authorList>
    </citation>
    <scope>NUCLEOTIDE SEQUENCE</scope>
</reference>
<dbReference type="Proteomes" id="UP000749559">
    <property type="component" value="Unassembled WGS sequence"/>
</dbReference>
<accession>A0A8J1XJS0</accession>
<dbReference type="OrthoDB" id="6046730at2759"/>
<sequence length="425" mass="49706">MNHELEADQRPILPLGFKSIWRNTYSCCIIPIVYRRLQRISNILLMKVNMMDYYLHRKIQGVGKQFSRRQIRLLTRLGIIVPSILCVFTLFVVLHYTTYTVGTNTDVNNDLEYMQKWKGARKLKLGFDKGEETLLTLFTTFSDREETRYAIQNYTMQNWMYQFGQTGVVPVVYLSSDIQIEQCQAKGMKTVKLTDKLTEEGRPILKELFLDAFTRYNSKYYGFMNGDILYHGKDIISSLNTITKFVESERISKFLILGMRVNVDFYNNGTIRNLTEFNDNAMEQLEAIGKRHPDVGSYDIFISTKDSFPWSTIPDYVISLPGFDSWLMIFGQKADIPIIDVTESLLIVHQDGVPKKRDKNYKIMNDRNKRLYSESVKEKQVGWMRKCAHFKTVWKHSEVKLVKSKRDEAMKKKCVPTKPLYIPIL</sequence>
<organism evidence="1 2">
    <name type="scientific">Owenia fusiformis</name>
    <name type="common">Polychaete worm</name>
    <dbReference type="NCBI Taxonomy" id="6347"/>
    <lineage>
        <taxon>Eukaryota</taxon>
        <taxon>Metazoa</taxon>
        <taxon>Spiralia</taxon>
        <taxon>Lophotrochozoa</taxon>
        <taxon>Annelida</taxon>
        <taxon>Polychaeta</taxon>
        <taxon>Sedentaria</taxon>
        <taxon>Canalipalpata</taxon>
        <taxon>Sabellida</taxon>
        <taxon>Oweniida</taxon>
        <taxon>Oweniidae</taxon>
        <taxon>Owenia</taxon>
    </lineage>
</organism>
<name>A0A8J1XJS0_OWEFU</name>
<proteinExistence type="predicted"/>
<dbReference type="EMBL" id="CAIIXF020000011">
    <property type="protein sequence ID" value="CAH1799033.1"/>
    <property type="molecule type" value="Genomic_DNA"/>
</dbReference>
<protein>
    <submittedName>
        <fullName evidence="1">Uncharacterized protein</fullName>
    </submittedName>
</protein>
<evidence type="ECO:0000313" key="1">
    <source>
        <dbReference type="EMBL" id="CAH1799033.1"/>
    </source>
</evidence>